<name>A0AAQ0C1D2_9GAMM</name>
<dbReference type="GeneID" id="61930607"/>
<gene>
    <name evidence="1" type="ORF">GKQ51_08130</name>
</gene>
<dbReference type="RefSeq" id="WP_157731413.1">
    <property type="nucleotide sequence ID" value="NZ_CP011835.1"/>
</dbReference>
<reference evidence="1 2" key="1">
    <citation type="submission" date="2020-12" db="EMBL/GenBank/DDBJ databases">
        <title>Genomic Analysis and Response surface optimization of nitrogen-fixing conditions for A. chroococcum strain HR1, Isolation from rhizosphere soil.</title>
        <authorList>
            <person name="Li J."/>
            <person name="Yang H."/>
            <person name="Liu H."/>
            <person name="Wang C."/>
            <person name="Tian Y."/>
            <person name="Lu X.Y."/>
        </authorList>
    </citation>
    <scope>NUCLEOTIDE SEQUENCE [LARGE SCALE GENOMIC DNA]</scope>
    <source>
        <strain evidence="1 2">HR1</strain>
    </source>
</reference>
<dbReference type="EMBL" id="CP066310">
    <property type="protein sequence ID" value="QQE90251.1"/>
    <property type="molecule type" value="Genomic_DNA"/>
</dbReference>
<dbReference type="AlphaFoldDB" id="A0AAQ0C1D2"/>
<accession>A0AAQ0C1D2</accession>
<evidence type="ECO:0000313" key="1">
    <source>
        <dbReference type="EMBL" id="QQE90251.1"/>
    </source>
</evidence>
<organism evidence="1 2">
    <name type="scientific">Azotobacter chroococcum</name>
    <dbReference type="NCBI Taxonomy" id="353"/>
    <lineage>
        <taxon>Bacteria</taxon>
        <taxon>Pseudomonadati</taxon>
        <taxon>Pseudomonadota</taxon>
        <taxon>Gammaproteobacteria</taxon>
        <taxon>Pseudomonadales</taxon>
        <taxon>Pseudomonadaceae</taxon>
        <taxon>Azotobacter</taxon>
    </lineage>
</organism>
<protein>
    <recommendedName>
        <fullName evidence="3">Ribbon-helix-helix protein, CopG family</fullName>
    </recommendedName>
</protein>
<evidence type="ECO:0008006" key="3">
    <source>
        <dbReference type="Google" id="ProtNLM"/>
    </source>
</evidence>
<evidence type="ECO:0000313" key="2">
    <source>
        <dbReference type="Proteomes" id="UP000596192"/>
    </source>
</evidence>
<proteinExistence type="predicted"/>
<sequence>MPVRLDDDAQERLEQLALLRHMQPAALARELLMEKLEEVERSYRQKLENGALKRG</sequence>
<dbReference type="Proteomes" id="UP000596192">
    <property type="component" value="Chromosome"/>
</dbReference>